<dbReference type="InterPro" id="IPR005331">
    <property type="entry name" value="Sulfotransferase"/>
</dbReference>
<dbReference type="GO" id="GO:0016020">
    <property type="term" value="C:membrane"/>
    <property type="evidence" value="ECO:0007669"/>
    <property type="project" value="InterPro"/>
</dbReference>
<dbReference type="GO" id="GO:0008146">
    <property type="term" value="F:sulfotransferase activity"/>
    <property type="evidence" value="ECO:0007669"/>
    <property type="project" value="InterPro"/>
</dbReference>
<evidence type="ECO:0000313" key="2">
    <source>
        <dbReference type="EMBL" id="KAK1738762.1"/>
    </source>
</evidence>
<protein>
    <recommendedName>
        <fullName evidence="4">Sulfotransferase domain-containing protein</fullName>
    </recommendedName>
</protein>
<accession>A0AAD9D984</accession>
<dbReference type="EMBL" id="JATAAI010000020">
    <property type="protein sequence ID" value="KAK1738762.1"/>
    <property type="molecule type" value="Genomic_DNA"/>
</dbReference>
<keyword evidence="3" id="KW-1185">Reference proteome</keyword>
<evidence type="ECO:0008006" key="4">
    <source>
        <dbReference type="Google" id="ProtNLM"/>
    </source>
</evidence>
<comment type="caution">
    <text evidence="2">The sequence shown here is derived from an EMBL/GenBank/DDBJ whole genome shotgun (WGS) entry which is preliminary data.</text>
</comment>
<reference evidence="2" key="1">
    <citation type="submission" date="2023-06" db="EMBL/GenBank/DDBJ databases">
        <title>Survivors Of The Sea: Transcriptome response of Skeletonema marinoi to long-term dormancy.</title>
        <authorList>
            <person name="Pinder M.I.M."/>
            <person name="Kourtchenko O."/>
            <person name="Robertson E.K."/>
            <person name="Larsson T."/>
            <person name="Maumus F."/>
            <person name="Osuna-Cruz C.M."/>
            <person name="Vancaester E."/>
            <person name="Stenow R."/>
            <person name="Vandepoele K."/>
            <person name="Ploug H."/>
            <person name="Bruchert V."/>
            <person name="Godhe A."/>
            <person name="Topel M."/>
        </authorList>
    </citation>
    <scope>NUCLEOTIDE SEQUENCE</scope>
    <source>
        <strain evidence="2">R05AC</strain>
    </source>
</reference>
<proteinExistence type="predicted"/>
<dbReference type="InterPro" id="IPR027417">
    <property type="entry name" value="P-loop_NTPase"/>
</dbReference>
<keyword evidence="1" id="KW-0812">Transmembrane</keyword>
<feature type="transmembrane region" description="Helical" evidence="1">
    <location>
        <begin position="16"/>
        <end position="38"/>
    </location>
</feature>
<keyword evidence="1" id="KW-0472">Membrane</keyword>
<dbReference type="SUPFAM" id="SSF52540">
    <property type="entry name" value="P-loop containing nucleoside triphosphate hydrolases"/>
    <property type="match status" value="1"/>
</dbReference>
<name>A0AAD9D984_9STRA</name>
<evidence type="ECO:0000256" key="1">
    <source>
        <dbReference type="SAM" id="Phobius"/>
    </source>
</evidence>
<keyword evidence="1" id="KW-1133">Transmembrane helix</keyword>
<dbReference type="Gene3D" id="3.40.50.300">
    <property type="entry name" value="P-loop containing nucleotide triphosphate hydrolases"/>
    <property type="match status" value="1"/>
</dbReference>
<organism evidence="2 3">
    <name type="scientific">Skeletonema marinoi</name>
    <dbReference type="NCBI Taxonomy" id="267567"/>
    <lineage>
        <taxon>Eukaryota</taxon>
        <taxon>Sar</taxon>
        <taxon>Stramenopiles</taxon>
        <taxon>Ochrophyta</taxon>
        <taxon>Bacillariophyta</taxon>
        <taxon>Coscinodiscophyceae</taxon>
        <taxon>Thalassiosirophycidae</taxon>
        <taxon>Thalassiosirales</taxon>
        <taxon>Skeletonemataceae</taxon>
        <taxon>Skeletonema</taxon>
        <taxon>Skeletonema marinoi-dohrnii complex</taxon>
    </lineage>
</organism>
<evidence type="ECO:0000313" key="3">
    <source>
        <dbReference type="Proteomes" id="UP001224775"/>
    </source>
</evidence>
<dbReference type="AlphaFoldDB" id="A0AAD9D984"/>
<gene>
    <name evidence="2" type="ORF">QTG54_010792</name>
</gene>
<dbReference type="Pfam" id="PF03567">
    <property type="entry name" value="Sulfotransfer_2"/>
    <property type="match status" value="1"/>
</dbReference>
<dbReference type="Proteomes" id="UP001224775">
    <property type="component" value="Unassembled WGS sequence"/>
</dbReference>
<sequence length="365" mass="41375">MDAATPPHQRQRPKGMINIIAITFCLCCIFVILSLFVLDRLARNSVQTHNNENDLAGLDGRSTVVHSSLNSLSSHNNTSAIVSTITTNISNRRPVDDDFLFSSIPNLTKTLSHKPSRYTDGLEFIHITKAAGSSIEAAAAHAGIKFGACPWLKLEHVGPGCNDPDKGWDLELNKTRTPYQWKGSRPIEHWHTPWHWFRDDHNPYQNKSLFTVVRNPYERLVSEFFFSCKSTKYALLCFDATSETMNNFIRTRSWACLHGERCMGHFLPQYVYVYDMEGNQVIDHVLRLEHLNEDFSALMALYDLPIGRPGKMNVRNNTVRTGASGTLNLTVANLTKKTIEVINKVYDRDFALLNYPKVASPDDFL</sequence>